<name>A0A3N0DRP1_9ACTN</name>
<organism evidence="1 2">
    <name type="scientific">Nocardioides marmorisolisilvae</name>
    <dbReference type="NCBI Taxonomy" id="1542737"/>
    <lineage>
        <taxon>Bacteria</taxon>
        <taxon>Bacillati</taxon>
        <taxon>Actinomycetota</taxon>
        <taxon>Actinomycetes</taxon>
        <taxon>Propionibacteriales</taxon>
        <taxon>Nocardioidaceae</taxon>
        <taxon>Nocardioides</taxon>
    </lineage>
</organism>
<dbReference type="CDD" id="cd00586">
    <property type="entry name" value="4HBT"/>
    <property type="match status" value="1"/>
</dbReference>
<dbReference type="Gene3D" id="3.10.129.10">
    <property type="entry name" value="Hotdog Thioesterase"/>
    <property type="match status" value="1"/>
</dbReference>
<proteinExistence type="predicted"/>
<dbReference type="EMBL" id="RJSG01000002">
    <property type="protein sequence ID" value="RNL78295.1"/>
    <property type="molecule type" value="Genomic_DNA"/>
</dbReference>
<protein>
    <recommendedName>
        <fullName evidence="3">Acyl-CoA thioesterase</fullName>
    </recommendedName>
</protein>
<dbReference type="OrthoDB" id="9799036at2"/>
<sequence>MPRPRSGPDRIGAVTGERFECEIQARFRDINVGGHVDNVEAVRVIDEARIQFFMFAPVLGEGQGLLCRKPAGITDLMGAQRVDYHSEMRFVPYSPFLVRIWVCHIGRTSFMVATEMRTAADHPPALVAESTFVFWDRSTGAAWPMNDEVRADLERFAGPGVDLRSR</sequence>
<dbReference type="AlphaFoldDB" id="A0A3N0DRP1"/>
<dbReference type="InterPro" id="IPR029069">
    <property type="entry name" value="HotDog_dom_sf"/>
</dbReference>
<gene>
    <name evidence="1" type="ORF">EFL95_04085</name>
</gene>
<reference evidence="1 2" key="1">
    <citation type="submission" date="2018-11" db="EMBL/GenBank/DDBJ databases">
        <authorList>
            <person name="Li F."/>
        </authorList>
    </citation>
    <scope>NUCLEOTIDE SEQUENCE [LARGE SCALE GENOMIC DNA]</scope>
    <source>
        <strain evidence="1 2">KIS18-7</strain>
    </source>
</reference>
<dbReference type="Proteomes" id="UP000277094">
    <property type="component" value="Unassembled WGS sequence"/>
</dbReference>
<evidence type="ECO:0000313" key="2">
    <source>
        <dbReference type="Proteomes" id="UP000277094"/>
    </source>
</evidence>
<keyword evidence="2" id="KW-1185">Reference proteome</keyword>
<dbReference type="SUPFAM" id="SSF54637">
    <property type="entry name" value="Thioesterase/thiol ester dehydrase-isomerase"/>
    <property type="match status" value="1"/>
</dbReference>
<evidence type="ECO:0000313" key="1">
    <source>
        <dbReference type="EMBL" id="RNL78295.1"/>
    </source>
</evidence>
<evidence type="ECO:0008006" key="3">
    <source>
        <dbReference type="Google" id="ProtNLM"/>
    </source>
</evidence>
<dbReference type="Pfam" id="PF13279">
    <property type="entry name" value="4HBT_2"/>
    <property type="match status" value="1"/>
</dbReference>
<comment type="caution">
    <text evidence="1">The sequence shown here is derived from an EMBL/GenBank/DDBJ whole genome shotgun (WGS) entry which is preliminary data.</text>
</comment>
<accession>A0A3N0DRP1</accession>